<dbReference type="AlphaFoldDB" id="A0A1F5VX12"/>
<keyword evidence="3 6" id="KW-0645">Protease</keyword>
<comment type="caution">
    <text evidence="7">The sequence shown here is derived from an EMBL/GenBank/DDBJ whole genome shotgun (WGS) entry which is preliminary data.</text>
</comment>
<keyword evidence="5 6" id="KW-0378">Hydrolase</keyword>
<dbReference type="EMBL" id="MFGW01000040">
    <property type="protein sequence ID" value="OGF67855.1"/>
    <property type="molecule type" value="Genomic_DNA"/>
</dbReference>
<dbReference type="PANTHER" id="PTHR38469">
    <property type="entry name" value="PERIPLASMIC PEPTIDASE SUBFAMILY S1B"/>
    <property type="match status" value="1"/>
</dbReference>
<keyword evidence="4" id="KW-0732">Signal</keyword>
<gene>
    <name evidence="7" type="ORF">A2Y62_01140</name>
</gene>
<evidence type="ECO:0000256" key="3">
    <source>
        <dbReference type="ARBA" id="ARBA00022670"/>
    </source>
</evidence>
<dbReference type="GO" id="GO:0006508">
    <property type="term" value="P:proteolysis"/>
    <property type="evidence" value="ECO:0007669"/>
    <property type="project" value="UniProtKB-KW"/>
</dbReference>
<dbReference type="GO" id="GO:0043171">
    <property type="term" value="P:peptide catabolic process"/>
    <property type="evidence" value="ECO:0007669"/>
    <property type="project" value="UniProtKB-UniRule"/>
</dbReference>
<dbReference type="SUPFAM" id="SSF50494">
    <property type="entry name" value="Trypsin-like serine proteases"/>
    <property type="match status" value="1"/>
</dbReference>
<evidence type="ECO:0000313" key="8">
    <source>
        <dbReference type="Proteomes" id="UP000178943"/>
    </source>
</evidence>
<dbReference type="GO" id="GO:0008239">
    <property type="term" value="F:dipeptidyl-peptidase activity"/>
    <property type="evidence" value="ECO:0007669"/>
    <property type="project" value="UniProtKB-UniRule"/>
</dbReference>
<name>A0A1F5VX12_9BACT</name>
<keyword evidence="2 6" id="KW-0031">Aminopeptidase</keyword>
<evidence type="ECO:0000256" key="4">
    <source>
        <dbReference type="ARBA" id="ARBA00022729"/>
    </source>
</evidence>
<comment type="function">
    <text evidence="6">Catalyzes the removal of dipeptides from the N-terminus of oligopeptides.</text>
</comment>
<dbReference type="PANTHER" id="PTHR38469:SF1">
    <property type="entry name" value="PERIPLASMIC PEPTIDASE SUBFAMILY S1B"/>
    <property type="match status" value="1"/>
</dbReference>
<comment type="similarity">
    <text evidence="1 6">Belongs to the peptidase S46 family.</text>
</comment>
<dbReference type="InterPro" id="IPR009003">
    <property type="entry name" value="Peptidase_S1_PA"/>
</dbReference>
<dbReference type="InterPro" id="IPR043504">
    <property type="entry name" value="Peptidase_S1_PA_chymotrypsin"/>
</dbReference>
<organism evidence="7 8">
    <name type="scientific">Candidatus Fischerbacteria bacterium RBG_13_37_8</name>
    <dbReference type="NCBI Taxonomy" id="1817863"/>
    <lineage>
        <taxon>Bacteria</taxon>
        <taxon>Candidatus Fischeribacteriota</taxon>
    </lineage>
</organism>
<evidence type="ECO:0000256" key="1">
    <source>
        <dbReference type="ARBA" id="ARBA00010491"/>
    </source>
</evidence>
<evidence type="ECO:0000256" key="6">
    <source>
        <dbReference type="RuleBase" id="RU366067"/>
    </source>
</evidence>
<dbReference type="Proteomes" id="UP000178943">
    <property type="component" value="Unassembled WGS sequence"/>
</dbReference>
<dbReference type="InterPro" id="IPR019500">
    <property type="entry name" value="Pep_S46"/>
</dbReference>
<reference evidence="7 8" key="1">
    <citation type="journal article" date="2016" name="Nat. Commun.">
        <title>Thousands of microbial genomes shed light on interconnected biogeochemical processes in an aquifer system.</title>
        <authorList>
            <person name="Anantharaman K."/>
            <person name="Brown C.T."/>
            <person name="Hug L.A."/>
            <person name="Sharon I."/>
            <person name="Castelle C.J."/>
            <person name="Probst A.J."/>
            <person name="Thomas B.C."/>
            <person name="Singh A."/>
            <person name="Wilkins M.J."/>
            <person name="Karaoz U."/>
            <person name="Brodie E.L."/>
            <person name="Williams K.H."/>
            <person name="Hubbard S.S."/>
            <person name="Banfield J.F."/>
        </authorList>
    </citation>
    <scope>NUCLEOTIDE SEQUENCE [LARGE SCALE GENOMIC DNA]</scope>
</reference>
<evidence type="ECO:0000256" key="2">
    <source>
        <dbReference type="ARBA" id="ARBA00022438"/>
    </source>
</evidence>
<dbReference type="Gene3D" id="2.40.10.10">
    <property type="entry name" value="Trypsin-like serine proteases"/>
    <property type="match status" value="1"/>
</dbReference>
<evidence type="ECO:0000256" key="5">
    <source>
        <dbReference type="ARBA" id="ARBA00022801"/>
    </source>
</evidence>
<protein>
    <recommendedName>
        <fullName evidence="6">Dipeptidyl-peptidase</fullName>
        <ecNumber evidence="6">3.4.14.-</ecNumber>
    </recommendedName>
</protein>
<accession>A0A1F5VX12</accession>
<evidence type="ECO:0000313" key="7">
    <source>
        <dbReference type="EMBL" id="OGF67855.1"/>
    </source>
</evidence>
<dbReference type="Pfam" id="PF10459">
    <property type="entry name" value="Peptidase_S46"/>
    <property type="match status" value="1"/>
</dbReference>
<proteinExistence type="inferred from homology"/>
<sequence length="724" mass="81997">MTNNLSLIMLVAVCLIVLTVAVSAEEGMYVLDQIDPALFQKMKALGLELTKDQIYNEQGTGIAYAILNLGGGTASFVSSNGLMLTNHHVAFAAIARISTPEKNYIEEGFLAATPKEEIPAPGYQILVLQSMKDITDEMLSAVKPGMTDLQRHNALEMKDKEIVKREEKKGEVECRIAEMNQGAQYYLFTYFKIKDIRIVYVPPDAVGNYGGEIDNWMWPRHEGDFSFLRAYVAPDGKAAEFSSTNVPYKPKVSLKFSTAGVKEGDFVMAIGYPGRTNRYRTSHGVKLDMEFRYPFTIKMATAIINTFEEISKKDKEAAIKLSFYIKAFANVLKNNQGMLEGLEKINLPEKKEAEEKAFMEFIKSDPELEKKYGTVLNDIGELFKKAGLIRERSALLRYWGFASPLFNAASTINKWTLEQEKKDMQREPGYQERDLPDIKLRLQVMQRSLVPEADRKAMELFLKEALALPEDHKFTSLEKIIYTDPNIPKEEALTTFLDKLYAETNLTSAEERMRFLSMKRKDLMKIKDPFIEFASKLEEEREIIRIKEKEIAGAMSKIAPLYLEGVALWKKTNLYPDANSTMRMTYGQVKGYSTHDAVMYRYITTLTGMIEKNTGEDPFICPEKLIKVYNEGDFGSYVDKNINDVPVDFLATTDSTGGNSGSPVVNNKGEVIGALFDGNYDALYSDYYFNPEMTRSINVDARYILFIADKLNNATSLLEELNIK</sequence>
<keyword evidence="6" id="KW-0720">Serine protease</keyword>
<dbReference type="GO" id="GO:0070009">
    <property type="term" value="F:serine-type aminopeptidase activity"/>
    <property type="evidence" value="ECO:0007669"/>
    <property type="project" value="UniProtKB-UniRule"/>
</dbReference>
<dbReference type="STRING" id="1817863.A2Y62_01140"/>
<dbReference type="EC" id="3.4.14.-" evidence="6"/>